<comment type="subcellular location">
    <subcellularLocation>
        <location evidence="1 7">Cell membrane</location>
        <topology evidence="1 7">Multi-pass membrane protein</topology>
    </subcellularLocation>
</comment>
<dbReference type="Pfam" id="PF01914">
    <property type="entry name" value="MarC"/>
    <property type="match status" value="1"/>
</dbReference>
<evidence type="ECO:0000313" key="8">
    <source>
        <dbReference type="EMBL" id="EHO82963.1"/>
    </source>
</evidence>
<accession>H1PRF0</accession>
<dbReference type="BioCyc" id="FSP457404-HMP:GTSQ-995-MONOMER"/>
<feature type="transmembrane region" description="Helical" evidence="7">
    <location>
        <begin position="77"/>
        <end position="93"/>
    </location>
</feature>
<proteinExistence type="inferred from homology"/>
<feature type="transmembrane region" description="Helical" evidence="7">
    <location>
        <begin position="41"/>
        <end position="65"/>
    </location>
</feature>
<feature type="transmembrane region" description="Helical" evidence="7">
    <location>
        <begin position="141"/>
        <end position="165"/>
    </location>
</feature>
<comment type="caution">
    <text evidence="7">Lacks conserved residue(s) required for the propagation of feature annotation.</text>
</comment>
<comment type="similarity">
    <text evidence="2 7">Belongs to the UPF0056 (MarC) family.</text>
</comment>
<feature type="transmembrane region" description="Helical" evidence="7">
    <location>
        <begin position="6"/>
        <end position="29"/>
    </location>
</feature>
<keyword evidence="5 7" id="KW-1133">Transmembrane helix</keyword>
<dbReference type="RefSeq" id="WP_008696440.1">
    <property type="nucleotide sequence ID" value="NZ_KE161007.1"/>
</dbReference>
<evidence type="ECO:0000256" key="4">
    <source>
        <dbReference type="ARBA" id="ARBA00022692"/>
    </source>
</evidence>
<evidence type="ECO:0000256" key="7">
    <source>
        <dbReference type="RuleBase" id="RU362048"/>
    </source>
</evidence>
<keyword evidence="9" id="KW-1185">Reference proteome</keyword>
<dbReference type="PANTHER" id="PTHR33508">
    <property type="entry name" value="UPF0056 MEMBRANE PROTEIN YHCE"/>
    <property type="match status" value="1"/>
</dbReference>
<keyword evidence="6 7" id="KW-0472">Membrane</keyword>
<dbReference type="PATRIC" id="fig|457404.5.peg.280"/>
<gene>
    <name evidence="8" type="ORF">HMPREF0402_00993</name>
</gene>
<dbReference type="GO" id="GO:0005886">
    <property type="term" value="C:plasma membrane"/>
    <property type="evidence" value="ECO:0007669"/>
    <property type="project" value="UniProtKB-SubCell"/>
</dbReference>
<dbReference type="NCBIfam" id="TIGR00427">
    <property type="entry name" value="NAAT family transporter"/>
    <property type="match status" value="1"/>
</dbReference>
<dbReference type="EMBL" id="AGWJ02000002">
    <property type="protein sequence ID" value="EHO82963.1"/>
    <property type="molecule type" value="Genomic_DNA"/>
</dbReference>
<name>H1PRF0_9FUSO</name>
<evidence type="ECO:0000256" key="1">
    <source>
        <dbReference type="ARBA" id="ARBA00004651"/>
    </source>
</evidence>
<reference evidence="8 9" key="1">
    <citation type="submission" date="2012-07" db="EMBL/GenBank/DDBJ databases">
        <title>The Genome Sequence of Fusobacterium ulcerans 12_1B.</title>
        <authorList>
            <consortium name="The Broad Institute Genome Sequencing Platform"/>
            <person name="Earl A."/>
            <person name="Ward D."/>
            <person name="Feldgarden M."/>
            <person name="Gevers D."/>
            <person name="Strauss J."/>
            <person name="Ambrose C.E."/>
            <person name="Allen-Vercoe E."/>
            <person name="Walker B."/>
            <person name="Young S.K."/>
            <person name="Zeng Q."/>
            <person name="Gargeya S."/>
            <person name="Fitzgerald M."/>
            <person name="Haas B."/>
            <person name="Abouelleil A."/>
            <person name="Alvarado L."/>
            <person name="Arachchi H.M."/>
            <person name="Berlin A.M."/>
            <person name="Chapman S.B."/>
            <person name="Goldberg J."/>
            <person name="Griggs A."/>
            <person name="Gujja S."/>
            <person name="Hansen M."/>
            <person name="Howarth C."/>
            <person name="Imamovic A."/>
            <person name="Larimer J."/>
            <person name="McCowen C."/>
            <person name="Montmayeur A."/>
            <person name="Murphy C."/>
            <person name="Neiman D."/>
            <person name="Pearson M."/>
            <person name="Priest M."/>
            <person name="Roberts A."/>
            <person name="Saif S."/>
            <person name="Shea T."/>
            <person name="Sisk P."/>
            <person name="Sykes S."/>
            <person name="Wortman J."/>
            <person name="Nusbaum C."/>
            <person name="Birren B."/>
        </authorList>
    </citation>
    <scope>NUCLEOTIDE SEQUENCE [LARGE SCALE GENOMIC DNA]</scope>
    <source>
        <strain evidence="8 9">12_1B</strain>
    </source>
</reference>
<organism evidence="8 9">
    <name type="scientific">Fusobacterium ulcerans 12-1B</name>
    <dbReference type="NCBI Taxonomy" id="457404"/>
    <lineage>
        <taxon>Bacteria</taxon>
        <taxon>Fusobacteriati</taxon>
        <taxon>Fusobacteriota</taxon>
        <taxon>Fusobacteriia</taxon>
        <taxon>Fusobacteriales</taxon>
        <taxon>Fusobacteriaceae</taxon>
        <taxon>Fusobacterium</taxon>
    </lineage>
</organism>
<evidence type="ECO:0000256" key="2">
    <source>
        <dbReference type="ARBA" id="ARBA00009784"/>
    </source>
</evidence>
<dbReference type="HOGENOM" id="CLU_079909_1_0_0"/>
<protein>
    <recommendedName>
        <fullName evidence="7">UPF0056 membrane protein</fullName>
    </recommendedName>
</protein>
<dbReference type="PANTHER" id="PTHR33508:SF1">
    <property type="entry name" value="UPF0056 MEMBRANE PROTEIN YHCE"/>
    <property type="match status" value="1"/>
</dbReference>
<dbReference type="Proteomes" id="UP000003233">
    <property type="component" value="Unassembled WGS sequence"/>
</dbReference>
<dbReference type="InterPro" id="IPR002771">
    <property type="entry name" value="Multi_antbiot-R_MarC"/>
</dbReference>
<feature type="transmembrane region" description="Helical" evidence="7">
    <location>
        <begin position="172"/>
        <end position="194"/>
    </location>
</feature>
<evidence type="ECO:0000256" key="3">
    <source>
        <dbReference type="ARBA" id="ARBA00022475"/>
    </source>
</evidence>
<evidence type="ECO:0000256" key="5">
    <source>
        <dbReference type="ARBA" id="ARBA00022989"/>
    </source>
</evidence>
<evidence type="ECO:0000256" key="6">
    <source>
        <dbReference type="ARBA" id="ARBA00023136"/>
    </source>
</evidence>
<comment type="caution">
    <text evidence="8">The sequence shown here is derived from an EMBL/GenBank/DDBJ whole genome shotgun (WGS) entry which is preliminary data.</text>
</comment>
<keyword evidence="4 7" id="KW-0812">Transmembrane</keyword>
<keyword evidence="3" id="KW-1003">Cell membrane</keyword>
<dbReference type="AlphaFoldDB" id="H1PRF0"/>
<evidence type="ECO:0000313" key="9">
    <source>
        <dbReference type="Proteomes" id="UP000003233"/>
    </source>
</evidence>
<sequence>MNPHVVLTSVLMLVAVLNPFGNVPLFIGMTEGMEKEIRGKLFKAIAVTGFSITLIFSLIGEFLMINFYKINMNELKMAGGFILALMAIKNLIFPNNRNRKSETKLSPEEQIKQAVIPMAFPMMVGPGSLTTALISRSELGVFINSLSILIAFILIYLIFMIGNYLEKLLGKLVLYILSKVMQIFIMAIGFRIFFDGFFQMLKIRCNI</sequence>